<dbReference type="NCBIfam" id="NF003210">
    <property type="entry name" value="PRK04172.1"/>
    <property type="match status" value="1"/>
</dbReference>
<comment type="subcellular location">
    <subcellularLocation>
        <location evidence="1 11">Cytoplasm</location>
    </subcellularLocation>
</comment>
<evidence type="ECO:0000256" key="6">
    <source>
        <dbReference type="ARBA" id="ARBA00022741"/>
    </source>
</evidence>
<keyword evidence="4 11" id="KW-0436">Ligase</keyword>
<keyword evidence="9 11" id="KW-0648">Protein biosynthesis</keyword>
<dbReference type="STRING" id="415426.Hbut_0887"/>
<dbReference type="PANTHER" id="PTHR11538">
    <property type="entry name" value="PHENYLALANYL-TRNA SYNTHETASE"/>
    <property type="match status" value="1"/>
</dbReference>
<dbReference type="RefSeq" id="WP_011822054.1">
    <property type="nucleotide sequence ID" value="NC_008818.1"/>
</dbReference>
<protein>
    <recommendedName>
        <fullName evidence="11">Phenylalanine--tRNA ligase alpha subunit</fullName>
        <ecNumber evidence="11">6.1.1.20</ecNumber>
    </recommendedName>
    <alternativeName>
        <fullName evidence="11">Phenylalanyl-tRNA synthetase alpha subunit</fullName>
        <shortName evidence="11">PheRS</shortName>
    </alternativeName>
</protein>
<feature type="domain" description="Aminoacyl-transfer RNA synthetases class-II family profile" evidence="12">
    <location>
        <begin position="242"/>
        <end position="487"/>
    </location>
</feature>
<dbReference type="KEGG" id="hbu:Hbut_0887"/>
<evidence type="ECO:0000256" key="3">
    <source>
        <dbReference type="ARBA" id="ARBA00022490"/>
    </source>
</evidence>
<dbReference type="EC" id="6.1.1.20" evidence="11"/>
<keyword evidence="10 11" id="KW-0030">Aminoacyl-tRNA synthetase</keyword>
<dbReference type="EMBL" id="CP000493">
    <property type="protein sequence ID" value="ABM80736.1"/>
    <property type="molecule type" value="Genomic_DNA"/>
</dbReference>
<dbReference type="Pfam" id="PF01409">
    <property type="entry name" value="tRNA-synt_2d"/>
    <property type="match status" value="1"/>
</dbReference>
<dbReference type="GeneID" id="4782955"/>
<comment type="catalytic activity">
    <reaction evidence="11">
        <text>tRNA(Phe) + L-phenylalanine + ATP = L-phenylalanyl-tRNA(Phe) + AMP + diphosphate + H(+)</text>
        <dbReference type="Rhea" id="RHEA:19413"/>
        <dbReference type="Rhea" id="RHEA-COMP:9668"/>
        <dbReference type="Rhea" id="RHEA-COMP:9699"/>
        <dbReference type="ChEBI" id="CHEBI:15378"/>
        <dbReference type="ChEBI" id="CHEBI:30616"/>
        <dbReference type="ChEBI" id="CHEBI:33019"/>
        <dbReference type="ChEBI" id="CHEBI:58095"/>
        <dbReference type="ChEBI" id="CHEBI:78442"/>
        <dbReference type="ChEBI" id="CHEBI:78531"/>
        <dbReference type="ChEBI" id="CHEBI:456215"/>
        <dbReference type="EC" id="6.1.1.20"/>
    </reaction>
</comment>
<evidence type="ECO:0000256" key="5">
    <source>
        <dbReference type="ARBA" id="ARBA00022723"/>
    </source>
</evidence>
<dbReference type="HOGENOM" id="CLU_025086_2_2_2"/>
<proteinExistence type="inferred from homology"/>
<organism evidence="13 14">
    <name type="scientific">Hyperthermus butylicus (strain DSM 5456 / JCM 9403 / PLM1-5)</name>
    <dbReference type="NCBI Taxonomy" id="415426"/>
    <lineage>
        <taxon>Archaea</taxon>
        <taxon>Thermoproteota</taxon>
        <taxon>Thermoprotei</taxon>
        <taxon>Desulfurococcales</taxon>
        <taxon>Pyrodictiaceae</taxon>
        <taxon>Hyperthermus</taxon>
    </lineage>
</organism>
<keyword evidence="7 11" id="KW-0067">ATP-binding</keyword>
<evidence type="ECO:0000256" key="9">
    <source>
        <dbReference type="ARBA" id="ARBA00022917"/>
    </source>
</evidence>
<dbReference type="InterPro" id="IPR004529">
    <property type="entry name" value="Phe-tRNA-synth_IIc_asu"/>
</dbReference>
<evidence type="ECO:0000256" key="8">
    <source>
        <dbReference type="ARBA" id="ARBA00022842"/>
    </source>
</evidence>
<name>A2BL75_HYPBU</name>
<dbReference type="GO" id="GO:0000049">
    <property type="term" value="F:tRNA binding"/>
    <property type="evidence" value="ECO:0007669"/>
    <property type="project" value="InterPro"/>
</dbReference>
<dbReference type="NCBIfam" id="TIGR00468">
    <property type="entry name" value="pheS"/>
    <property type="match status" value="1"/>
</dbReference>
<keyword evidence="3 11" id="KW-0963">Cytoplasm</keyword>
<dbReference type="Proteomes" id="UP000002593">
    <property type="component" value="Chromosome"/>
</dbReference>
<dbReference type="GO" id="GO:0004826">
    <property type="term" value="F:phenylalanine-tRNA ligase activity"/>
    <property type="evidence" value="ECO:0007669"/>
    <property type="project" value="UniProtKB-UniRule"/>
</dbReference>
<dbReference type="AlphaFoldDB" id="A2BL75"/>
<evidence type="ECO:0000256" key="11">
    <source>
        <dbReference type="HAMAP-Rule" id="MF_00282"/>
    </source>
</evidence>
<dbReference type="PROSITE" id="PS50862">
    <property type="entry name" value="AA_TRNA_LIGASE_II"/>
    <property type="match status" value="1"/>
</dbReference>
<feature type="binding site" evidence="11">
    <location>
        <position position="414"/>
    </location>
    <ligand>
        <name>L-phenylalanine</name>
        <dbReference type="ChEBI" id="CHEBI:58095"/>
    </ligand>
</feature>
<evidence type="ECO:0000256" key="2">
    <source>
        <dbReference type="ARBA" id="ARBA00006703"/>
    </source>
</evidence>
<dbReference type="PANTHER" id="PTHR11538:SF40">
    <property type="entry name" value="PHENYLALANINE--TRNA LIGASE ALPHA SUBUNIT"/>
    <property type="match status" value="1"/>
</dbReference>
<feature type="binding site" evidence="11">
    <location>
        <position position="335"/>
    </location>
    <ligand>
        <name>L-phenylalanine</name>
        <dbReference type="ChEBI" id="CHEBI:58095"/>
    </ligand>
</feature>
<dbReference type="CDD" id="cd00496">
    <property type="entry name" value="PheRS_alpha_core"/>
    <property type="match status" value="1"/>
</dbReference>
<evidence type="ECO:0000256" key="1">
    <source>
        <dbReference type="ARBA" id="ARBA00004496"/>
    </source>
</evidence>
<dbReference type="Gene3D" id="1.10.10.2330">
    <property type="match status" value="1"/>
</dbReference>
<dbReference type="InterPro" id="IPR022917">
    <property type="entry name" value="Phe_tRNA_ligase_alpha_bac/arc"/>
</dbReference>
<dbReference type="InterPro" id="IPR002319">
    <property type="entry name" value="Phenylalanyl-tRNA_Synthase"/>
</dbReference>
<dbReference type="GO" id="GO:0006432">
    <property type="term" value="P:phenylalanyl-tRNA aminoacylation"/>
    <property type="evidence" value="ECO:0007669"/>
    <property type="project" value="UniProtKB-UniRule"/>
</dbReference>
<evidence type="ECO:0000313" key="14">
    <source>
        <dbReference type="Proteomes" id="UP000002593"/>
    </source>
</evidence>
<dbReference type="EnsemblBacteria" id="ABM80736">
    <property type="protein sequence ID" value="ABM80736"/>
    <property type="gene ID" value="Hbut_0887"/>
</dbReference>
<evidence type="ECO:0000256" key="10">
    <source>
        <dbReference type="ARBA" id="ARBA00023146"/>
    </source>
</evidence>
<reference evidence="13 14" key="1">
    <citation type="journal article" date="2007" name="Archaea">
        <title>The genome of Hyperthermus butylicus: a sulfur-reducing, peptide fermenting, neutrophilic Crenarchaeote growing up to 108 degrees C.</title>
        <authorList>
            <person name="Brugger K."/>
            <person name="Chen L."/>
            <person name="Stark M."/>
            <person name="Zibat A."/>
            <person name="Redder P."/>
            <person name="Ruepp A."/>
            <person name="Awayez M."/>
            <person name="She Q."/>
            <person name="Garrett R.A."/>
            <person name="Klenk H.P."/>
        </authorList>
    </citation>
    <scope>NUCLEOTIDE SEQUENCE [LARGE SCALE GENOMIC DNA]</scope>
    <source>
        <strain evidence="14">DSM 5456 / JCM 9403 / PLM1-5</strain>
    </source>
</reference>
<evidence type="ECO:0000259" key="12">
    <source>
        <dbReference type="PROSITE" id="PS50862"/>
    </source>
</evidence>
<dbReference type="GO" id="GO:0005737">
    <property type="term" value="C:cytoplasm"/>
    <property type="evidence" value="ECO:0007669"/>
    <property type="project" value="UniProtKB-SubCell"/>
</dbReference>
<evidence type="ECO:0000313" key="13">
    <source>
        <dbReference type="EMBL" id="ABM80736.1"/>
    </source>
</evidence>
<evidence type="ECO:0000256" key="4">
    <source>
        <dbReference type="ARBA" id="ARBA00022598"/>
    </source>
</evidence>
<dbReference type="GO" id="GO:0000287">
    <property type="term" value="F:magnesium ion binding"/>
    <property type="evidence" value="ECO:0007669"/>
    <property type="project" value="UniProtKB-UniRule"/>
</dbReference>
<feature type="binding site" evidence="11">
    <location>
        <begin position="374"/>
        <end position="376"/>
    </location>
    <ligand>
        <name>L-phenylalanine</name>
        <dbReference type="ChEBI" id="CHEBI:58095"/>
    </ligand>
</feature>
<dbReference type="InterPro" id="IPR006195">
    <property type="entry name" value="aa-tRNA-synth_II"/>
</dbReference>
<keyword evidence="5 11" id="KW-0479">Metal-binding</keyword>
<feature type="binding site" evidence="11">
    <location>
        <position position="438"/>
    </location>
    <ligand>
        <name>L-phenylalanine</name>
        <dbReference type="ChEBI" id="CHEBI:58095"/>
    </ligand>
</feature>
<comment type="subunit">
    <text evidence="11">Tetramer of two alpha and two beta subunits.</text>
</comment>
<dbReference type="SUPFAM" id="SSF55681">
    <property type="entry name" value="Class II aaRS and biotin synthetases"/>
    <property type="match status" value="1"/>
</dbReference>
<feature type="binding site" evidence="11">
    <location>
        <position position="416"/>
    </location>
    <ligand>
        <name>Mg(2+)</name>
        <dbReference type="ChEBI" id="CHEBI:18420"/>
        <note>ligand shared with heterodimeric partner</note>
    </ligand>
</feature>
<dbReference type="Gene3D" id="3.30.1370.240">
    <property type="match status" value="1"/>
</dbReference>
<keyword evidence="14" id="KW-1185">Reference proteome</keyword>
<keyword evidence="6 11" id="KW-0547">Nucleotide-binding</keyword>
<dbReference type="eggNOG" id="arCOG00410">
    <property type="taxonomic scope" value="Archaea"/>
</dbReference>
<dbReference type="Gene3D" id="1.10.10.2320">
    <property type="match status" value="1"/>
</dbReference>
<keyword evidence="8 11" id="KW-0460">Magnesium</keyword>
<evidence type="ECO:0000256" key="7">
    <source>
        <dbReference type="ARBA" id="ARBA00022840"/>
    </source>
</evidence>
<accession>A2BL75</accession>
<comment type="cofactor">
    <cofactor evidence="11">
        <name>Mg(2+)</name>
        <dbReference type="ChEBI" id="CHEBI:18420"/>
    </cofactor>
    <text evidence="11">Binds 2 magnesium ions per tetramer.</text>
</comment>
<comment type="similarity">
    <text evidence="2 11">Belongs to the class-II aminoacyl-tRNA synthetase family. Phe-tRNA synthetase alpha subunit type 2 subfamily.</text>
</comment>
<dbReference type="GO" id="GO:0005524">
    <property type="term" value="F:ATP binding"/>
    <property type="evidence" value="ECO:0007669"/>
    <property type="project" value="UniProtKB-UniRule"/>
</dbReference>
<dbReference type="Gene3D" id="3.30.930.10">
    <property type="entry name" value="Bira Bifunctional Protein, Domain 2"/>
    <property type="match status" value="1"/>
</dbReference>
<sequence>MQGKIPVSESEHKLLELLVGRVEAGREYDTETLAELAGLDRSKVESLVRLLAEKGLVRLREETMEKYVATEEAKRYLREGFPEEKLVKILAGAGGEARLDELRNAMGQELSIALANATRKGWVEVRGGRVRLVVDPSKAVAEERKLLEKLEIGERLQPSEFRLLRRRRLVERLAERRTIVVFPEAPEKLLEQVVVEVGALTRDLIASGRWRTVRLRRYNVAAEPPRRRLGRLNFFVEFIEYLRDVMKEMGFQEVDDAPVELEFWNYDVLYQPQYHPARSPTDTFYLSNPSRGELPSELTPRVAEAHEKGLAGSRGWRYRWSQELAARLILRSHTTAVSARVLASKPRPPFRFFTIGRVYRVETIDPRHLPEFHQLDGIASEDGVSLRWLLGLLAEFLERIGIREYKFRPAYFPFTEPSVEAYVRVRDQWLEVLGAGLFRPEMLAALGIDYPVAAWGMGIERLAMALYDLTDIRQLYSHDVEFLENIPVRWWIYASSQI</sequence>
<dbReference type="HAMAP" id="MF_00282">
    <property type="entry name" value="Phe_tRNA_synth_alpha2"/>
    <property type="match status" value="1"/>
</dbReference>
<dbReference type="InterPro" id="IPR045864">
    <property type="entry name" value="aa-tRNA-synth_II/BPL/LPL"/>
</dbReference>
<gene>
    <name evidence="11" type="primary">pheS</name>
    <name evidence="13" type="ordered locus">Hbut_0887</name>
</gene>